<keyword evidence="4" id="KW-1185">Reference proteome</keyword>
<dbReference type="Proteomes" id="UP000886520">
    <property type="component" value="Chromosome 17"/>
</dbReference>
<feature type="compositionally biased region" description="Basic and acidic residues" evidence="1">
    <location>
        <begin position="274"/>
        <end position="286"/>
    </location>
</feature>
<feature type="region of interest" description="Disordered" evidence="1">
    <location>
        <begin position="463"/>
        <end position="484"/>
    </location>
</feature>
<dbReference type="OrthoDB" id="1994916at2759"/>
<name>A0A9D4UFN1_ADICA</name>
<proteinExistence type="predicted"/>
<accession>A0A9D4UFN1</accession>
<comment type="caution">
    <text evidence="3">The sequence shown here is derived from an EMBL/GenBank/DDBJ whole genome shotgun (WGS) entry which is preliminary data.</text>
</comment>
<feature type="region of interest" description="Disordered" evidence="1">
    <location>
        <begin position="43"/>
        <end position="418"/>
    </location>
</feature>
<organism evidence="3 4">
    <name type="scientific">Adiantum capillus-veneris</name>
    <name type="common">Maidenhair fern</name>
    <dbReference type="NCBI Taxonomy" id="13818"/>
    <lineage>
        <taxon>Eukaryota</taxon>
        <taxon>Viridiplantae</taxon>
        <taxon>Streptophyta</taxon>
        <taxon>Embryophyta</taxon>
        <taxon>Tracheophyta</taxon>
        <taxon>Polypodiopsida</taxon>
        <taxon>Polypodiidae</taxon>
        <taxon>Polypodiales</taxon>
        <taxon>Pteridineae</taxon>
        <taxon>Pteridaceae</taxon>
        <taxon>Vittarioideae</taxon>
        <taxon>Adiantum</taxon>
    </lineage>
</organism>
<evidence type="ECO:0000256" key="1">
    <source>
        <dbReference type="SAM" id="MobiDB-lite"/>
    </source>
</evidence>
<feature type="compositionally biased region" description="Polar residues" evidence="1">
    <location>
        <begin position="241"/>
        <end position="255"/>
    </location>
</feature>
<keyword evidence="2" id="KW-0472">Membrane</keyword>
<dbReference type="EMBL" id="JABFUD020000017">
    <property type="protein sequence ID" value="KAI5066807.1"/>
    <property type="molecule type" value="Genomic_DNA"/>
</dbReference>
<evidence type="ECO:0000313" key="3">
    <source>
        <dbReference type="EMBL" id="KAI5066807.1"/>
    </source>
</evidence>
<protein>
    <submittedName>
        <fullName evidence="3">Uncharacterized protein</fullName>
    </submittedName>
</protein>
<feature type="compositionally biased region" description="Basic and acidic residues" evidence="1">
    <location>
        <begin position="385"/>
        <end position="394"/>
    </location>
</feature>
<feature type="compositionally biased region" description="Basic and acidic residues" evidence="1">
    <location>
        <begin position="464"/>
        <end position="484"/>
    </location>
</feature>
<reference evidence="3" key="1">
    <citation type="submission" date="2021-01" db="EMBL/GenBank/DDBJ databases">
        <title>Adiantum capillus-veneris genome.</title>
        <authorList>
            <person name="Fang Y."/>
            <person name="Liao Q."/>
        </authorList>
    </citation>
    <scope>NUCLEOTIDE SEQUENCE</scope>
    <source>
        <strain evidence="3">H3</strain>
        <tissue evidence="3">Leaf</tissue>
    </source>
</reference>
<evidence type="ECO:0000313" key="4">
    <source>
        <dbReference type="Proteomes" id="UP000886520"/>
    </source>
</evidence>
<feature type="compositionally biased region" description="Polar residues" evidence="1">
    <location>
        <begin position="45"/>
        <end position="59"/>
    </location>
</feature>
<keyword evidence="2" id="KW-1133">Transmembrane helix</keyword>
<dbReference type="AlphaFoldDB" id="A0A9D4UFN1"/>
<feature type="compositionally biased region" description="Basic and acidic residues" evidence="1">
    <location>
        <begin position="318"/>
        <end position="330"/>
    </location>
</feature>
<keyword evidence="2" id="KW-0812">Transmembrane</keyword>
<sequence>MSEVVSDEPAVLGEPASRPHHAAVVGEPPEEMVPVLGEPVLLANGLQNDQQPVSSSSLDQPAINGVHDESSSALEPPCLFSDAPSSTASSVEGPITPMVEDQAASAEEVTSPVLPESITEAPNVVPDGPDSAHNVDDANNEVNTSADVEVTHILDVPSDPSPPERDVSTENPFSALDEDSTGSNLKVSVEGEERAVVDDPSEADQQAISAVEKEESTKGVDPCVVDSQEPPTTSHEEITEGSGSTADSSENSTAILANKEPTTESDETTSSVSREIKVSEATKADELNLADSQQVDTSTKEFDVGRPSPDEAGGEALDSTKELASTKDGKGQVYDKIGEDSTKAGATLSEVEHVESREASLPEAISKGDVYTEDGEAVDAATESSHSEAEKVVSREAVLPEAYPSEKVGGEDQAAPDSSVVHIDKDASAEAFPMESPGVRAIEAEASTCDQLPSNEAALGENGFQHKQDGIPSEKDQCLTKDEKSSSRFKVPVICTLAIAVVGVAVAAISRSRQ</sequence>
<evidence type="ECO:0000256" key="2">
    <source>
        <dbReference type="SAM" id="Phobius"/>
    </source>
</evidence>
<gene>
    <name evidence="3" type="ORF">GOP47_0017335</name>
</gene>
<feature type="compositionally biased region" description="Basic and acidic residues" evidence="1">
    <location>
        <begin position="350"/>
        <end position="360"/>
    </location>
</feature>
<feature type="region of interest" description="Disordered" evidence="1">
    <location>
        <begin position="1"/>
        <end position="30"/>
    </location>
</feature>
<feature type="transmembrane region" description="Helical" evidence="2">
    <location>
        <begin position="489"/>
        <end position="509"/>
    </location>
</feature>